<keyword evidence="3" id="KW-0804">Transcription</keyword>
<keyword evidence="2 4" id="KW-0238">DNA-binding</keyword>
<dbReference type="PROSITE" id="PS50977">
    <property type="entry name" value="HTH_TETR_2"/>
    <property type="match status" value="1"/>
</dbReference>
<organism evidence="7 8">
    <name type="scientific">Mycolicibacterium bacteremicum</name>
    <name type="common">Mycobacterium bacteremicum</name>
    <dbReference type="NCBI Taxonomy" id="564198"/>
    <lineage>
        <taxon>Bacteria</taxon>
        <taxon>Bacillati</taxon>
        <taxon>Actinomycetota</taxon>
        <taxon>Actinomycetes</taxon>
        <taxon>Mycobacteriales</taxon>
        <taxon>Mycobacteriaceae</taxon>
        <taxon>Mycolicibacterium</taxon>
    </lineage>
</organism>
<dbReference type="AlphaFoldDB" id="A0A1W9YN52"/>
<dbReference type="PANTHER" id="PTHR30055">
    <property type="entry name" value="HTH-TYPE TRANSCRIPTIONAL REGULATOR RUTR"/>
    <property type="match status" value="1"/>
</dbReference>
<keyword evidence="8" id="KW-1185">Reference proteome</keyword>
<comment type="caution">
    <text evidence="7">The sequence shown here is derived from an EMBL/GenBank/DDBJ whole genome shotgun (WGS) entry which is preliminary data.</text>
</comment>
<dbReference type="GO" id="GO:0000976">
    <property type="term" value="F:transcription cis-regulatory region binding"/>
    <property type="evidence" value="ECO:0007669"/>
    <property type="project" value="TreeGrafter"/>
</dbReference>
<feature type="region of interest" description="Disordered" evidence="5">
    <location>
        <begin position="1"/>
        <end position="22"/>
    </location>
</feature>
<evidence type="ECO:0000313" key="8">
    <source>
        <dbReference type="Proteomes" id="UP000192366"/>
    </source>
</evidence>
<reference evidence="7 8" key="1">
    <citation type="submission" date="2017-02" db="EMBL/GenBank/DDBJ databases">
        <title>The new phylogeny of genus Mycobacterium.</title>
        <authorList>
            <person name="Tortoli E."/>
            <person name="Trovato A."/>
            <person name="Cirillo D.M."/>
        </authorList>
    </citation>
    <scope>NUCLEOTIDE SEQUENCE [LARGE SCALE GENOMIC DNA]</scope>
    <source>
        <strain evidence="7 8">DSM 45578</strain>
    </source>
</reference>
<keyword evidence="1" id="KW-0805">Transcription regulation</keyword>
<dbReference type="Pfam" id="PF00440">
    <property type="entry name" value="TetR_N"/>
    <property type="match status" value="1"/>
</dbReference>
<dbReference type="InterPro" id="IPR050109">
    <property type="entry name" value="HTH-type_TetR-like_transc_reg"/>
</dbReference>
<evidence type="ECO:0000259" key="6">
    <source>
        <dbReference type="PROSITE" id="PS50977"/>
    </source>
</evidence>
<dbReference type="Proteomes" id="UP000192366">
    <property type="component" value="Unassembled WGS sequence"/>
</dbReference>
<dbReference type="PANTHER" id="PTHR30055:SF234">
    <property type="entry name" value="HTH-TYPE TRANSCRIPTIONAL REGULATOR BETI"/>
    <property type="match status" value="1"/>
</dbReference>
<sequence length="215" mass="23039">MAATTPRRSRGRPVGGGKSADEAKTALMDAAEELILDRGFQASTMESIAARAGYSRAAMYQHFPNRQQLLEALVRRRTAHHQAAILARLPESTDMATLLVESLVIVSTELIHDPLLRTLSEQTEDGTIAHLVAHASGLPEQIEEIVGAVAEHSGTLFRPGLAPADVATFLLTTALSLLLGVVPGSDTPATARRYLQTFVLPAIFADPPAPTRVFE</sequence>
<dbReference type="RefSeq" id="WP_234807869.1">
    <property type="nucleotide sequence ID" value="NZ_JACKVM010000008.1"/>
</dbReference>
<proteinExistence type="predicted"/>
<dbReference type="InterPro" id="IPR001647">
    <property type="entry name" value="HTH_TetR"/>
</dbReference>
<dbReference type="GO" id="GO:0003700">
    <property type="term" value="F:DNA-binding transcription factor activity"/>
    <property type="evidence" value="ECO:0007669"/>
    <property type="project" value="TreeGrafter"/>
</dbReference>
<feature type="domain" description="HTH tetR-type" evidence="6">
    <location>
        <begin position="21"/>
        <end position="81"/>
    </location>
</feature>
<accession>A0A1W9YN52</accession>
<protein>
    <submittedName>
        <fullName evidence="7">TetR family transcriptional regulator</fullName>
    </submittedName>
</protein>
<dbReference type="PRINTS" id="PR00455">
    <property type="entry name" value="HTHTETR"/>
</dbReference>
<evidence type="ECO:0000256" key="3">
    <source>
        <dbReference type="ARBA" id="ARBA00023163"/>
    </source>
</evidence>
<feature type="DNA-binding region" description="H-T-H motif" evidence="4">
    <location>
        <begin position="44"/>
        <end position="63"/>
    </location>
</feature>
<evidence type="ECO:0000256" key="2">
    <source>
        <dbReference type="ARBA" id="ARBA00023125"/>
    </source>
</evidence>
<dbReference type="InterPro" id="IPR009057">
    <property type="entry name" value="Homeodomain-like_sf"/>
</dbReference>
<gene>
    <name evidence="7" type="ORF">BST17_28225</name>
</gene>
<name>A0A1W9YN52_MYCBA</name>
<dbReference type="SUPFAM" id="SSF46689">
    <property type="entry name" value="Homeodomain-like"/>
    <property type="match status" value="1"/>
</dbReference>
<dbReference type="EMBL" id="MVHJ01000053">
    <property type="protein sequence ID" value="ORA01456.1"/>
    <property type="molecule type" value="Genomic_DNA"/>
</dbReference>
<evidence type="ECO:0000256" key="4">
    <source>
        <dbReference type="PROSITE-ProRule" id="PRU00335"/>
    </source>
</evidence>
<dbReference type="STRING" id="564198.BST17_28225"/>
<dbReference type="Gene3D" id="1.10.357.10">
    <property type="entry name" value="Tetracycline Repressor, domain 2"/>
    <property type="match status" value="1"/>
</dbReference>
<evidence type="ECO:0000256" key="5">
    <source>
        <dbReference type="SAM" id="MobiDB-lite"/>
    </source>
</evidence>
<evidence type="ECO:0000313" key="7">
    <source>
        <dbReference type="EMBL" id="ORA01456.1"/>
    </source>
</evidence>
<evidence type="ECO:0000256" key="1">
    <source>
        <dbReference type="ARBA" id="ARBA00023015"/>
    </source>
</evidence>